<dbReference type="GeneID" id="91099080"/>
<feature type="compositionally biased region" description="Basic and acidic residues" evidence="1">
    <location>
        <begin position="173"/>
        <end position="184"/>
    </location>
</feature>
<dbReference type="RefSeq" id="XP_066080205.1">
    <property type="nucleotide sequence ID" value="XM_066224108.1"/>
</dbReference>
<dbReference type="KEGG" id="ker:91099080"/>
<accession>A0AAX4K8S0</accession>
<feature type="region of interest" description="Disordered" evidence="1">
    <location>
        <begin position="162"/>
        <end position="184"/>
    </location>
</feature>
<feature type="compositionally biased region" description="Polar residues" evidence="1">
    <location>
        <begin position="162"/>
        <end position="171"/>
    </location>
</feature>
<evidence type="ECO:0000313" key="2">
    <source>
        <dbReference type="EMBL" id="WWD02238.1"/>
    </source>
</evidence>
<dbReference type="Proteomes" id="UP001358614">
    <property type="component" value="Chromosome 1"/>
</dbReference>
<evidence type="ECO:0000256" key="1">
    <source>
        <dbReference type="SAM" id="MobiDB-lite"/>
    </source>
</evidence>
<gene>
    <name evidence="2" type="ORF">V865_000276</name>
</gene>
<proteinExistence type="predicted"/>
<reference evidence="2 3" key="1">
    <citation type="submission" date="2024-01" db="EMBL/GenBank/DDBJ databases">
        <title>Comparative genomics of Cryptococcus and Kwoniella reveals pathogenesis evolution and contrasting modes of karyotype evolution via chromosome fusion or intercentromeric recombination.</title>
        <authorList>
            <person name="Coelho M.A."/>
            <person name="David-Palma M."/>
            <person name="Shea T."/>
            <person name="Bowers K."/>
            <person name="McGinley-Smith S."/>
            <person name="Mohammad A.W."/>
            <person name="Gnirke A."/>
            <person name="Yurkov A.M."/>
            <person name="Nowrousian M."/>
            <person name="Sun S."/>
            <person name="Cuomo C.A."/>
            <person name="Heitman J."/>
        </authorList>
    </citation>
    <scope>NUCLEOTIDE SEQUENCE [LARGE SCALE GENOMIC DNA]</scope>
    <source>
        <strain evidence="2 3">PYCC6329</strain>
    </source>
</reference>
<dbReference type="AlphaFoldDB" id="A0AAX4K8S0"/>
<evidence type="ECO:0000313" key="3">
    <source>
        <dbReference type="Proteomes" id="UP001358614"/>
    </source>
</evidence>
<protein>
    <submittedName>
        <fullName evidence="2">Uncharacterized protein</fullName>
    </submittedName>
</protein>
<feature type="region of interest" description="Disordered" evidence="1">
    <location>
        <begin position="60"/>
        <end position="84"/>
    </location>
</feature>
<keyword evidence="3" id="KW-1185">Reference proteome</keyword>
<organism evidence="2 3">
    <name type="scientific">Kwoniella europaea PYCC6329</name>
    <dbReference type="NCBI Taxonomy" id="1423913"/>
    <lineage>
        <taxon>Eukaryota</taxon>
        <taxon>Fungi</taxon>
        <taxon>Dikarya</taxon>
        <taxon>Basidiomycota</taxon>
        <taxon>Agaricomycotina</taxon>
        <taxon>Tremellomycetes</taxon>
        <taxon>Tremellales</taxon>
        <taxon>Cryptococcaceae</taxon>
        <taxon>Kwoniella</taxon>
    </lineage>
</organism>
<name>A0AAX4K8S0_9TREE</name>
<sequence length="184" mass="21146">MPTQDASSDDSRSFLGLLADKASEHSIKTAKAQARYEEVSKILELVENSVKYYGDLSQERLRNGDTSPRQTVKKRTSQITDNSKIHTDNPKENLRRIKEAWSFHPLGVGLSWYNREIAEKEITQKLMLDNVDIFPDAVRTTETEVYSAAIREFKHTRLNDPASQSALTLTQEEPMKRLEQSYQR</sequence>
<dbReference type="EMBL" id="CP144089">
    <property type="protein sequence ID" value="WWD02238.1"/>
    <property type="molecule type" value="Genomic_DNA"/>
</dbReference>